<proteinExistence type="inferred from homology"/>
<gene>
    <name evidence="6" type="ORF">S03H2_55705</name>
</gene>
<dbReference type="GO" id="GO:0019843">
    <property type="term" value="F:rRNA binding"/>
    <property type="evidence" value="ECO:0007669"/>
    <property type="project" value="UniProtKB-KW"/>
</dbReference>
<dbReference type="PANTHER" id="PTHR36427:SF3">
    <property type="entry name" value="LARGE RIBOSOMAL SUBUNIT PROTEIN UL1M"/>
    <property type="match status" value="1"/>
</dbReference>
<dbReference type="InterPro" id="IPR016095">
    <property type="entry name" value="Ribosomal_uL1_3-a/b-sand"/>
</dbReference>
<reference evidence="6" key="1">
    <citation type="journal article" date="2014" name="Front. Microbiol.">
        <title>High frequency of phylogenetically diverse reductive dehalogenase-homologous genes in deep subseafloor sedimentary metagenomes.</title>
        <authorList>
            <person name="Kawai M."/>
            <person name="Futagami T."/>
            <person name="Toyoda A."/>
            <person name="Takaki Y."/>
            <person name="Nishi S."/>
            <person name="Hori S."/>
            <person name="Arai W."/>
            <person name="Tsubouchi T."/>
            <person name="Morono Y."/>
            <person name="Uchiyama I."/>
            <person name="Ito T."/>
            <person name="Fujiyama A."/>
            <person name="Inagaki F."/>
            <person name="Takami H."/>
        </authorList>
    </citation>
    <scope>NUCLEOTIDE SEQUENCE</scope>
    <source>
        <strain evidence="6">Expedition CK06-06</strain>
    </source>
</reference>
<dbReference type="GO" id="GO:0015934">
    <property type="term" value="C:large ribosomal subunit"/>
    <property type="evidence" value="ECO:0007669"/>
    <property type="project" value="InterPro"/>
</dbReference>
<evidence type="ECO:0000256" key="4">
    <source>
        <dbReference type="ARBA" id="ARBA00022980"/>
    </source>
</evidence>
<keyword evidence="3" id="KW-0694">RNA-binding</keyword>
<dbReference type="Gene3D" id="3.40.50.790">
    <property type="match status" value="1"/>
</dbReference>
<dbReference type="PROSITE" id="PS01199">
    <property type="entry name" value="RIBOSOMAL_L1"/>
    <property type="match status" value="1"/>
</dbReference>
<feature type="non-terminal residue" evidence="6">
    <location>
        <position position="237"/>
    </location>
</feature>
<dbReference type="Gene3D" id="3.30.190.20">
    <property type="match status" value="1"/>
</dbReference>
<dbReference type="AlphaFoldDB" id="X1KK19"/>
<evidence type="ECO:0008006" key="7">
    <source>
        <dbReference type="Google" id="ProtNLM"/>
    </source>
</evidence>
<name>X1KK19_9ZZZZ</name>
<evidence type="ECO:0000256" key="2">
    <source>
        <dbReference type="ARBA" id="ARBA00022730"/>
    </source>
</evidence>
<dbReference type="Pfam" id="PF00687">
    <property type="entry name" value="Ribosomal_L1"/>
    <property type="match status" value="1"/>
</dbReference>
<evidence type="ECO:0000313" key="6">
    <source>
        <dbReference type="EMBL" id="GAH82423.1"/>
    </source>
</evidence>
<dbReference type="InterPro" id="IPR023674">
    <property type="entry name" value="Ribosomal_uL1-like"/>
</dbReference>
<dbReference type="InterPro" id="IPR023673">
    <property type="entry name" value="Ribosomal_uL1_CS"/>
</dbReference>
<evidence type="ECO:0000256" key="3">
    <source>
        <dbReference type="ARBA" id="ARBA00022884"/>
    </source>
</evidence>
<protein>
    <recommendedName>
        <fullName evidence="7">50S ribosomal protein L1</fullName>
    </recommendedName>
</protein>
<dbReference type="GO" id="GO:0003735">
    <property type="term" value="F:structural constituent of ribosome"/>
    <property type="evidence" value="ECO:0007669"/>
    <property type="project" value="InterPro"/>
</dbReference>
<dbReference type="SUPFAM" id="SSF56808">
    <property type="entry name" value="Ribosomal protein L1"/>
    <property type="match status" value="1"/>
</dbReference>
<comment type="similarity">
    <text evidence="1">Belongs to the universal ribosomal protein uL1 family.</text>
</comment>
<dbReference type="PANTHER" id="PTHR36427">
    <property type="entry name" value="54S RIBOSOMAL PROTEIN L1, MITOCHONDRIAL"/>
    <property type="match status" value="1"/>
</dbReference>
<keyword evidence="4" id="KW-0689">Ribosomal protein</keyword>
<dbReference type="FunFam" id="3.40.50.790:FF:000001">
    <property type="entry name" value="50S ribosomal protein L1"/>
    <property type="match status" value="1"/>
</dbReference>
<dbReference type="GO" id="GO:0006412">
    <property type="term" value="P:translation"/>
    <property type="evidence" value="ECO:0007669"/>
    <property type="project" value="InterPro"/>
</dbReference>
<dbReference type="HAMAP" id="MF_01318_B">
    <property type="entry name" value="Ribosomal_uL1_B"/>
    <property type="match status" value="1"/>
</dbReference>
<evidence type="ECO:0000256" key="1">
    <source>
        <dbReference type="ARBA" id="ARBA00010531"/>
    </source>
</evidence>
<comment type="caution">
    <text evidence="6">The sequence shown here is derived from an EMBL/GenBank/DDBJ whole genome shotgun (WGS) entry which is preliminary data.</text>
</comment>
<dbReference type="InterPro" id="IPR002143">
    <property type="entry name" value="Ribosomal_uL1"/>
</dbReference>
<accession>X1KK19</accession>
<sequence>MARHGKNYQEAVKLLDKAKAYHPREAIELAKKMAHTRFDETVELHLRMGVDPRNASQQVRGVALLPYGLGKTVRVLVFAQGEAVKIAETAGADFVGGDELVKKIEGGWLDFDTAIATPDMMGKVGKLGKILGRRGLMPNPKSGTVVPAGDLPRVIDDARKGRVEFKLDRTAIIHLPLGKVSFEDDKLMGNLAAVVEAIVKARPSGAKGQYVRTATLTTTMGAGIKLDLKPTLSLTSG</sequence>
<keyword evidence="5" id="KW-0687">Ribonucleoprotein</keyword>
<dbReference type="InterPro" id="IPR005878">
    <property type="entry name" value="Ribosom_uL1_bac-type"/>
</dbReference>
<evidence type="ECO:0000256" key="5">
    <source>
        <dbReference type="ARBA" id="ARBA00023274"/>
    </source>
</evidence>
<dbReference type="EMBL" id="BARU01035604">
    <property type="protein sequence ID" value="GAH82423.1"/>
    <property type="molecule type" value="Genomic_DNA"/>
</dbReference>
<organism evidence="6">
    <name type="scientific">marine sediment metagenome</name>
    <dbReference type="NCBI Taxonomy" id="412755"/>
    <lineage>
        <taxon>unclassified sequences</taxon>
        <taxon>metagenomes</taxon>
        <taxon>ecological metagenomes</taxon>
    </lineage>
</organism>
<dbReference type="NCBIfam" id="TIGR01169">
    <property type="entry name" value="rplA_bact"/>
    <property type="match status" value="1"/>
</dbReference>
<dbReference type="CDD" id="cd00403">
    <property type="entry name" value="Ribosomal_L1"/>
    <property type="match status" value="1"/>
</dbReference>
<keyword evidence="2" id="KW-0699">rRNA-binding</keyword>
<dbReference type="PIRSF" id="PIRSF002155">
    <property type="entry name" value="Ribosomal_L1"/>
    <property type="match status" value="1"/>
</dbReference>
<dbReference type="InterPro" id="IPR028364">
    <property type="entry name" value="Ribosomal_uL1/biogenesis"/>
</dbReference>